<dbReference type="CDD" id="cd06223">
    <property type="entry name" value="PRTases_typeI"/>
    <property type="match status" value="1"/>
</dbReference>
<proteinExistence type="inferred from homology"/>
<dbReference type="InterPro" id="IPR050408">
    <property type="entry name" value="HGPRT"/>
</dbReference>
<dbReference type="Pfam" id="PF00156">
    <property type="entry name" value="Pribosyltran"/>
    <property type="match status" value="1"/>
</dbReference>
<dbReference type="Proteomes" id="UP000294192">
    <property type="component" value="Unassembled WGS sequence"/>
</dbReference>
<dbReference type="PANTHER" id="PTHR43340:SF1">
    <property type="entry name" value="HYPOXANTHINE PHOSPHORIBOSYLTRANSFERASE"/>
    <property type="match status" value="1"/>
</dbReference>
<keyword evidence="11 15" id="KW-0547">Nucleotide-binding</keyword>
<keyword evidence="18" id="KW-1185">Reference proteome</keyword>
<keyword evidence="7 15" id="KW-0328">Glycosyltransferase</keyword>
<keyword evidence="9 15" id="KW-0479">Metal-binding</keyword>
<dbReference type="GO" id="GO:0005829">
    <property type="term" value="C:cytosol"/>
    <property type="evidence" value="ECO:0007669"/>
    <property type="project" value="TreeGrafter"/>
</dbReference>
<dbReference type="FunFam" id="3.40.50.2020:FF:000006">
    <property type="entry name" value="Hypoxanthine phosphoribosyltransferase"/>
    <property type="match status" value="1"/>
</dbReference>
<evidence type="ECO:0000256" key="1">
    <source>
        <dbReference type="ARBA" id="ARBA00001946"/>
    </source>
</evidence>
<dbReference type="GO" id="GO:0032264">
    <property type="term" value="P:IMP salvage"/>
    <property type="evidence" value="ECO:0007669"/>
    <property type="project" value="UniProtKB-UniPathway"/>
</dbReference>
<dbReference type="GO" id="GO:0046100">
    <property type="term" value="P:hypoxanthine metabolic process"/>
    <property type="evidence" value="ECO:0007669"/>
    <property type="project" value="TreeGrafter"/>
</dbReference>
<comment type="pathway">
    <text evidence="3 15">Purine metabolism; IMP biosynthesis via salvage pathway; IMP from hypoxanthine: step 1/1.</text>
</comment>
<comment type="catalytic activity">
    <reaction evidence="13">
        <text>GMP + diphosphate = guanine + 5-phospho-alpha-D-ribose 1-diphosphate</text>
        <dbReference type="Rhea" id="RHEA:25424"/>
        <dbReference type="ChEBI" id="CHEBI:16235"/>
        <dbReference type="ChEBI" id="CHEBI:33019"/>
        <dbReference type="ChEBI" id="CHEBI:58017"/>
        <dbReference type="ChEBI" id="CHEBI:58115"/>
        <dbReference type="EC" id="2.4.2.8"/>
    </reaction>
    <physiologicalReaction direction="right-to-left" evidence="13">
        <dbReference type="Rhea" id="RHEA:25426"/>
    </physiologicalReaction>
</comment>
<feature type="domain" description="Phosphoribosyltransferase" evidence="16">
    <location>
        <begin position="23"/>
        <end position="158"/>
    </location>
</feature>
<dbReference type="GO" id="GO:0000287">
    <property type="term" value="F:magnesium ion binding"/>
    <property type="evidence" value="ECO:0007669"/>
    <property type="project" value="TreeGrafter"/>
</dbReference>
<evidence type="ECO:0000256" key="6">
    <source>
        <dbReference type="ARBA" id="ARBA00022490"/>
    </source>
</evidence>
<comment type="pathway">
    <text evidence="4">Purine metabolism; GMP biosynthesis via salvage pathway; GMP from guanine: step 1/1.</text>
</comment>
<evidence type="ECO:0000256" key="7">
    <source>
        <dbReference type="ARBA" id="ARBA00022676"/>
    </source>
</evidence>
<dbReference type="SUPFAM" id="SSF53271">
    <property type="entry name" value="PRTase-like"/>
    <property type="match status" value="1"/>
</dbReference>
<dbReference type="Gene3D" id="3.40.50.2020">
    <property type="match status" value="1"/>
</dbReference>
<dbReference type="EMBL" id="PSZO01000010">
    <property type="protein sequence ID" value="TCG11243.1"/>
    <property type="molecule type" value="Genomic_DNA"/>
</dbReference>
<keyword evidence="8 15" id="KW-0808">Transferase</keyword>
<name>A0A4R0XKS4_9MOLU</name>
<gene>
    <name evidence="17" type="primary">hpt</name>
    <name evidence="17" type="ORF">C4B24_02685</name>
</gene>
<evidence type="ECO:0000256" key="10">
    <source>
        <dbReference type="ARBA" id="ARBA00022726"/>
    </source>
</evidence>
<protein>
    <recommendedName>
        <fullName evidence="15">Hypoxanthine phosphoribosyltransferase</fullName>
        <ecNumber evidence="15">2.4.2.8</ecNumber>
    </recommendedName>
</protein>
<keyword evidence="12 15" id="KW-0460">Magnesium</keyword>
<evidence type="ECO:0000256" key="4">
    <source>
        <dbReference type="ARBA" id="ARBA00004676"/>
    </source>
</evidence>
<dbReference type="AlphaFoldDB" id="A0A4R0XKS4"/>
<evidence type="ECO:0000259" key="16">
    <source>
        <dbReference type="Pfam" id="PF00156"/>
    </source>
</evidence>
<dbReference type="OrthoDB" id="9802824at2"/>
<comment type="similarity">
    <text evidence="5 15">Belongs to the purine/pyrimidine phosphoribosyltransferase family.</text>
</comment>
<comment type="cofactor">
    <cofactor evidence="1 15">
        <name>Mg(2+)</name>
        <dbReference type="ChEBI" id="CHEBI:18420"/>
    </cofactor>
</comment>
<dbReference type="UniPathway" id="UPA00591">
    <property type="reaction ID" value="UER00648"/>
</dbReference>
<comment type="catalytic activity">
    <reaction evidence="14">
        <text>IMP + diphosphate = hypoxanthine + 5-phospho-alpha-D-ribose 1-diphosphate</text>
        <dbReference type="Rhea" id="RHEA:17973"/>
        <dbReference type="ChEBI" id="CHEBI:17368"/>
        <dbReference type="ChEBI" id="CHEBI:33019"/>
        <dbReference type="ChEBI" id="CHEBI:58017"/>
        <dbReference type="ChEBI" id="CHEBI:58053"/>
        <dbReference type="EC" id="2.4.2.8"/>
    </reaction>
    <physiologicalReaction direction="right-to-left" evidence="14">
        <dbReference type="Rhea" id="RHEA:17975"/>
    </physiologicalReaction>
</comment>
<dbReference type="GO" id="GO:0006178">
    <property type="term" value="P:guanine salvage"/>
    <property type="evidence" value="ECO:0007669"/>
    <property type="project" value="TreeGrafter"/>
</dbReference>
<evidence type="ECO:0000313" key="18">
    <source>
        <dbReference type="Proteomes" id="UP000294192"/>
    </source>
</evidence>
<dbReference type="GO" id="GO:0032263">
    <property type="term" value="P:GMP salvage"/>
    <property type="evidence" value="ECO:0007669"/>
    <property type="project" value="TreeGrafter"/>
</dbReference>
<evidence type="ECO:0000256" key="9">
    <source>
        <dbReference type="ARBA" id="ARBA00022723"/>
    </source>
</evidence>
<keyword evidence="10 15" id="KW-0660">Purine salvage</keyword>
<dbReference type="NCBIfam" id="TIGR01203">
    <property type="entry name" value="HGPRTase"/>
    <property type="match status" value="1"/>
</dbReference>
<dbReference type="InterPro" id="IPR005904">
    <property type="entry name" value="Hxn_phspho_trans"/>
</dbReference>
<dbReference type="GO" id="GO:0052657">
    <property type="term" value="F:guanine phosphoribosyltransferase activity"/>
    <property type="evidence" value="ECO:0007669"/>
    <property type="project" value="UniProtKB-ARBA"/>
</dbReference>
<dbReference type="RefSeq" id="WP_131599086.1">
    <property type="nucleotide sequence ID" value="NZ_CBDBYK010000012.1"/>
</dbReference>
<evidence type="ECO:0000256" key="8">
    <source>
        <dbReference type="ARBA" id="ARBA00022679"/>
    </source>
</evidence>
<evidence type="ECO:0000256" key="12">
    <source>
        <dbReference type="ARBA" id="ARBA00022842"/>
    </source>
</evidence>
<dbReference type="EC" id="2.4.2.8" evidence="15"/>
<dbReference type="GO" id="GO:0004422">
    <property type="term" value="F:hypoxanthine phosphoribosyltransferase activity"/>
    <property type="evidence" value="ECO:0007669"/>
    <property type="project" value="InterPro"/>
</dbReference>
<reference evidence="17 18" key="1">
    <citation type="submission" date="2018-02" db="EMBL/GenBank/DDBJ databases">
        <title>Mycoplasma marinum and Mycoplasma todarodis sp. nov., moderately halophilic and psychrotolerant mycoplasmas isolated from cephalopods.</title>
        <authorList>
            <person name="Viver T."/>
        </authorList>
    </citation>
    <scope>NUCLEOTIDE SEQUENCE [LARGE SCALE GENOMIC DNA]</scope>
    <source>
        <strain evidence="17 18">PE</strain>
    </source>
</reference>
<evidence type="ECO:0000256" key="2">
    <source>
        <dbReference type="ARBA" id="ARBA00004496"/>
    </source>
</evidence>
<dbReference type="PANTHER" id="PTHR43340">
    <property type="entry name" value="HYPOXANTHINE-GUANINE PHOSPHORIBOSYLTRANSFERASE"/>
    <property type="match status" value="1"/>
</dbReference>
<evidence type="ECO:0000256" key="3">
    <source>
        <dbReference type="ARBA" id="ARBA00004669"/>
    </source>
</evidence>
<evidence type="ECO:0000256" key="5">
    <source>
        <dbReference type="ARBA" id="ARBA00008391"/>
    </source>
</evidence>
<keyword evidence="6 15" id="KW-0963">Cytoplasm</keyword>
<comment type="caution">
    <text evidence="17">The sequence shown here is derived from an EMBL/GenBank/DDBJ whole genome shotgun (WGS) entry which is preliminary data.</text>
</comment>
<dbReference type="GO" id="GO:0006166">
    <property type="term" value="P:purine ribonucleoside salvage"/>
    <property type="evidence" value="ECO:0007669"/>
    <property type="project" value="UniProtKB-KW"/>
</dbReference>
<evidence type="ECO:0000256" key="15">
    <source>
        <dbReference type="RuleBase" id="RU364099"/>
    </source>
</evidence>
<evidence type="ECO:0000256" key="14">
    <source>
        <dbReference type="ARBA" id="ARBA00049402"/>
    </source>
</evidence>
<sequence length="181" mass="20634">MKYFKEVLITEEKLKTRALEIGKLIDEKYGEEPIMIIGLLKGAYVFTSDVARSVKNPNLEVEFMVAKSYSNGSSTGEVQIILDLKKEVKNKNVILVEDIVDTGRTLSKVKDLMLFRGAKKVEIAVMCTKPSRREISVEIDYPSFVIPNEIVVGYGLDYNEKFRHLPYVASITKETFEKFKI</sequence>
<evidence type="ECO:0000256" key="13">
    <source>
        <dbReference type="ARBA" id="ARBA00048811"/>
    </source>
</evidence>
<accession>A0A4R0XKS4</accession>
<dbReference type="InterPro" id="IPR029057">
    <property type="entry name" value="PRTase-like"/>
</dbReference>
<evidence type="ECO:0000256" key="11">
    <source>
        <dbReference type="ARBA" id="ARBA00022741"/>
    </source>
</evidence>
<organism evidence="17 18">
    <name type="scientific">Mycoplasma marinum</name>
    <dbReference type="NCBI Taxonomy" id="1937190"/>
    <lineage>
        <taxon>Bacteria</taxon>
        <taxon>Bacillati</taxon>
        <taxon>Mycoplasmatota</taxon>
        <taxon>Mollicutes</taxon>
        <taxon>Mycoplasmataceae</taxon>
        <taxon>Mycoplasma</taxon>
    </lineage>
</organism>
<evidence type="ECO:0000313" key="17">
    <source>
        <dbReference type="EMBL" id="TCG11243.1"/>
    </source>
</evidence>
<dbReference type="InterPro" id="IPR000836">
    <property type="entry name" value="PRTase_dom"/>
</dbReference>
<dbReference type="GO" id="GO:0000166">
    <property type="term" value="F:nucleotide binding"/>
    <property type="evidence" value="ECO:0007669"/>
    <property type="project" value="UniProtKB-KW"/>
</dbReference>
<comment type="subcellular location">
    <subcellularLocation>
        <location evidence="2 15">Cytoplasm</location>
    </subcellularLocation>
</comment>